<dbReference type="PANTHER" id="PTHR30070:SF1">
    <property type="entry name" value="CYTOCHROME C BIOGENESIS B-RELATED"/>
    <property type="match status" value="1"/>
</dbReference>
<dbReference type="GO" id="GO:0015232">
    <property type="term" value="F:heme transmembrane transporter activity"/>
    <property type="evidence" value="ECO:0007669"/>
    <property type="project" value="InterPro"/>
</dbReference>
<feature type="transmembrane region" description="Helical" evidence="13">
    <location>
        <begin position="45"/>
        <end position="66"/>
    </location>
</feature>
<name>A0A0K6IIY8_9GAMM</name>
<evidence type="ECO:0000256" key="4">
    <source>
        <dbReference type="ARBA" id="ARBA00016452"/>
    </source>
</evidence>
<accession>A0A0K6IIY8</accession>
<dbReference type="InterPro" id="IPR026031">
    <property type="entry name" value="Cyt_c_CcmB_bac"/>
</dbReference>
<feature type="transmembrane region" description="Helical" evidence="13">
    <location>
        <begin position="21"/>
        <end position="39"/>
    </location>
</feature>
<sequence>MNYRSYFKAEWLSLLRRKQDTLNALLFFVMVITLFPLGVDPSADFLAPAAGGIIWCATALSVLMAVEGMYKEDYNDGSLEQWLVSGLSVTLLVFLKVLAQWLIVVVPLMIVLPILAQMLFLPMSVLGVVMLSILLGTPALFFIGSIGAALTVSLRRGAVLMLLLILPLYIPVIVFATGAIRAAQLEMAYSGQLAILAAISLVALALSPVMAAISIRASVN</sequence>
<evidence type="ECO:0000313" key="15">
    <source>
        <dbReference type="Proteomes" id="UP000182769"/>
    </source>
</evidence>
<keyword evidence="10 13" id="KW-1133">Transmembrane helix</keyword>
<evidence type="ECO:0000256" key="2">
    <source>
        <dbReference type="ARBA" id="ARBA00004429"/>
    </source>
</evidence>
<evidence type="ECO:0000256" key="7">
    <source>
        <dbReference type="ARBA" id="ARBA00022519"/>
    </source>
</evidence>
<comment type="similarity">
    <text evidence="3 12">Belongs to the CcmB/CycW/HelB family.</text>
</comment>
<dbReference type="EMBL" id="CYHG01000002">
    <property type="protein sequence ID" value="CUB03041.1"/>
    <property type="molecule type" value="Genomic_DNA"/>
</dbReference>
<evidence type="ECO:0000256" key="10">
    <source>
        <dbReference type="ARBA" id="ARBA00022989"/>
    </source>
</evidence>
<evidence type="ECO:0000256" key="9">
    <source>
        <dbReference type="ARBA" id="ARBA00022748"/>
    </source>
</evidence>
<dbReference type="PIRSF" id="PIRSF002764">
    <property type="entry name" value="CcmB"/>
    <property type="match status" value="1"/>
</dbReference>
<keyword evidence="11 12" id="KW-0472">Membrane</keyword>
<keyword evidence="9 12" id="KW-0201">Cytochrome c-type biogenesis</keyword>
<evidence type="ECO:0000256" key="8">
    <source>
        <dbReference type="ARBA" id="ARBA00022692"/>
    </source>
</evidence>
<keyword evidence="8 13" id="KW-0812">Transmembrane</keyword>
<evidence type="ECO:0000256" key="5">
    <source>
        <dbReference type="ARBA" id="ARBA00022448"/>
    </source>
</evidence>
<dbReference type="GO" id="GO:0017004">
    <property type="term" value="P:cytochrome complex assembly"/>
    <property type="evidence" value="ECO:0007669"/>
    <property type="project" value="UniProtKB-KW"/>
</dbReference>
<comment type="subcellular location">
    <subcellularLocation>
        <location evidence="2">Cell inner membrane</location>
        <topology evidence="2">Multi-pass membrane protein</topology>
    </subcellularLocation>
</comment>
<dbReference type="STRING" id="1137284.GCA_001418205_00885"/>
<feature type="transmembrane region" description="Helical" evidence="13">
    <location>
        <begin position="78"/>
        <end position="95"/>
    </location>
</feature>
<evidence type="ECO:0000313" key="14">
    <source>
        <dbReference type="EMBL" id="CUB03041.1"/>
    </source>
</evidence>
<dbReference type="OrthoDB" id="9799895at2"/>
<organism evidence="14 15">
    <name type="scientific">Marinomonas fungiae</name>
    <dbReference type="NCBI Taxonomy" id="1137284"/>
    <lineage>
        <taxon>Bacteria</taxon>
        <taxon>Pseudomonadati</taxon>
        <taxon>Pseudomonadota</taxon>
        <taxon>Gammaproteobacteria</taxon>
        <taxon>Oceanospirillales</taxon>
        <taxon>Oceanospirillaceae</taxon>
        <taxon>Marinomonas</taxon>
    </lineage>
</organism>
<evidence type="ECO:0000256" key="13">
    <source>
        <dbReference type="SAM" id="Phobius"/>
    </source>
</evidence>
<dbReference type="AlphaFoldDB" id="A0A0K6IIY8"/>
<dbReference type="PANTHER" id="PTHR30070">
    <property type="entry name" value="HEME EXPORTER PROTEIN B"/>
    <property type="match status" value="1"/>
</dbReference>
<comment type="function">
    <text evidence="1 12">Required for the export of heme to the periplasm for the biogenesis of c-type cytochromes.</text>
</comment>
<keyword evidence="7 12" id="KW-0997">Cell inner membrane</keyword>
<feature type="transmembrane region" description="Helical" evidence="13">
    <location>
        <begin position="193"/>
        <end position="215"/>
    </location>
</feature>
<feature type="transmembrane region" description="Helical" evidence="13">
    <location>
        <begin position="128"/>
        <end position="152"/>
    </location>
</feature>
<dbReference type="InterPro" id="IPR003544">
    <property type="entry name" value="Cyt_c_biogenesis_CcmB"/>
</dbReference>
<dbReference type="Pfam" id="PF03379">
    <property type="entry name" value="CcmB"/>
    <property type="match status" value="1"/>
</dbReference>
<keyword evidence="15" id="KW-1185">Reference proteome</keyword>
<evidence type="ECO:0000256" key="1">
    <source>
        <dbReference type="ARBA" id="ARBA00002442"/>
    </source>
</evidence>
<reference evidence="15" key="1">
    <citation type="submission" date="2015-08" db="EMBL/GenBank/DDBJ databases">
        <authorList>
            <person name="Varghese N."/>
        </authorList>
    </citation>
    <scope>NUCLEOTIDE SEQUENCE [LARGE SCALE GENOMIC DNA]</scope>
    <source>
        <strain evidence="15">JCM 18476</strain>
    </source>
</reference>
<protein>
    <recommendedName>
        <fullName evidence="4 12">Heme exporter protein B</fullName>
    </recommendedName>
</protein>
<gene>
    <name evidence="14" type="ORF">Ga0061065_102380</name>
</gene>
<evidence type="ECO:0000256" key="6">
    <source>
        <dbReference type="ARBA" id="ARBA00022475"/>
    </source>
</evidence>
<keyword evidence="6 12" id="KW-1003">Cell membrane</keyword>
<evidence type="ECO:0000256" key="3">
    <source>
        <dbReference type="ARBA" id="ARBA00010544"/>
    </source>
</evidence>
<evidence type="ECO:0000256" key="11">
    <source>
        <dbReference type="ARBA" id="ARBA00023136"/>
    </source>
</evidence>
<dbReference type="GO" id="GO:0005886">
    <property type="term" value="C:plasma membrane"/>
    <property type="evidence" value="ECO:0007669"/>
    <property type="project" value="UniProtKB-SubCell"/>
</dbReference>
<dbReference type="RefSeq" id="WP_055462004.1">
    <property type="nucleotide sequence ID" value="NZ_CYHG01000002.1"/>
</dbReference>
<proteinExistence type="inferred from homology"/>
<dbReference type="GO" id="GO:1903607">
    <property type="term" value="P:cytochrome c biosynthetic process"/>
    <property type="evidence" value="ECO:0007669"/>
    <property type="project" value="TreeGrafter"/>
</dbReference>
<feature type="transmembrane region" description="Helical" evidence="13">
    <location>
        <begin position="158"/>
        <end position="181"/>
    </location>
</feature>
<evidence type="ECO:0000256" key="12">
    <source>
        <dbReference type="PIRNR" id="PIRNR002764"/>
    </source>
</evidence>
<dbReference type="PRINTS" id="PR01414">
    <property type="entry name" value="CCMBBIOGNSIS"/>
</dbReference>
<keyword evidence="5 12" id="KW-0813">Transport</keyword>
<dbReference type="Proteomes" id="UP000182769">
    <property type="component" value="Unassembled WGS sequence"/>
</dbReference>
<dbReference type="NCBIfam" id="TIGR01190">
    <property type="entry name" value="ccmB"/>
    <property type="match status" value="1"/>
</dbReference>